<name>A0A9P8TDR1_WICPI</name>
<dbReference type="CDD" id="cd09917">
    <property type="entry name" value="F-box_SF"/>
    <property type="match status" value="1"/>
</dbReference>
<comment type="caution">
    <text evidence="1">The sequence shown here is derived from an EMBL/GenBank/DDBJ whole genome shotgun (WGS) entry which is preliminary data.</text>
</comment>
<dbReference type="AlphaFoldDB" id="A0A9P8TDR1"/>
<protein>
    <recommendedName>
        <fullName evidence="3">F-box domain-containing protein</fullName>
    </recommendedName>
</protein>
<gene>
    <name evidence="1" type="ORF">WICPIJ_009278</name>
</gene>
<keyword evidence="2" id="KW-1185">Reference proteome</keyword>
<evidence type="ECO:0008006" key="3">
    <source>
        <dbReference type="Google" id="ProtNLM"/>
    </source>
</evidence>
<reference evidence="1" key="1">
    <citation type="journal article" date="2021" name="Open Biol.">
        <title>Shared evolutionary footprints suggest mitochondrial oxidative damage underlies multiple complex I losses in fungi.</title>
        <authorList>
            <person name="Schikora-Tamarit M.A."/>
            <person name="Marcet-Houben M."/>
            <person name="Nosek J."/>
            <person name="Gabaldon T."/>
        </authorList>
    </citation>
    <scope>NUCLEOTIDE SEQUENCE</scope>
    <source>
        <strain evidence="1">CBS2887</strain>
    </source>
</reference>
<sequence>MAVSIIDKLPIPILQYIVSTHLSDLSVYDYFKISQTCKTFHSIVQSLILSFGDHQSNHDSLNFISKDYEILPPVTELSHFKYMITKKPYIHFIIQLSIFDTTNLDVDIILRVEQTIEAIAKYRRHKDVKITCFFLTEDAASLAFGAQKYLYNFDHTNYDHFKKEFDVIFKAYRSSVKMWKSKGKHRSFLKISLSIYQGDSYKGLLKEQYDGANSSTDLQQNYDLFSIGAHDYDFGNELKVLPGLLIVPTDQFTFSIKASNLEKISGIMNIEDTSKSYGEYEIERFFKQSHLPRVRIYEGARVVNGFDLGLFARYFPLLEELRVRSLNDVSQFSRRVPQTEISVACFENLKLLELFGDAVTLENLRLPALRTLKISIHQSYLNNDALKLTSKLKIFNVQVSDKMEKLVLSFESSATRSSSSIVSEQNCLIEVFTNIRFPNDLKEIVIKDQMDNIINLFQSKGGIYNYFPTNIQKLTLKTTDSVDIERNLILHEKLNLFDPVRGWKLPPDWYYSLTELIGDEIPIPWDQQFSRFHTLETFKAVINFKHLLRLLLQKLESSNSTTGGCFVVHIDPDNFPTLRTFSLDLINFNFFKWYNIKNHNTPLSIKMRISVKGITLVLKAIQRKFCEEFLIIDQDVEINVVYI</sequence>
<organism evidence="1 2">
    <name type="scientific">Wickerhamomyces pijperi</name>
    <name type="common">Yeast</name>
    <name type="synonym">Pichia pijperi</name>
    <dbReference type="NCBI Taxonomy" id="599730"/>
    <lineage>
        <taxon>Eukaryota</taxon>
        <taxon>Fungi</taxon>
        <taxon>Dikarya</taxon>
        <taxon>Ascomycota</taxon>
        <taxon>Saccharomycotina</taxon>
        <taxon>Saccharomycetes</taxon>
        <taxon>Phaffomycetales</taxon>
        <taxon>Wickerhamomycetaceae</taxon>
        <taxon>Wickerhamomyces</taxon>
    </lineage>
</organism>
<accession>A0A9P8TDR1</accession>
<dbReference type="Proteomes" id="UP000774326">
    <property type="component" value="Unassembled WGS sequence"/>
</dbReference>
<evidence type="ECO:0000313" key="2">
    <source>
        <dbReference type="Proteomes" id="UP000774326"/>
    </source>
</evidence>
<evidence type="ECO:0000313" key="1">
    <source>
        <dbReference type="EMBL" id="KAH3675753.1"/>
    </source>
</evidence>
<reference evidence="1" key="2">
    <citation type="submission" date="2021-01" db="EMBL/GenBank/DDBJ databases">
        <authorList>
            <person name="Schikora-Tamarit M.A."/>
        </authorList>
    </citation>
    <scope>NUCLEOTIDE SEQUENCE</scope>
    <source>
        <strain evidence="1">CBS2887</strain>
    </source>
</reference>
<dbReference type="EMBL" id="JAEUBG010005367">
    <property type="protein sequence ID" value="KAH3675753.1"/>
    <property type="molecule type" value="Genomic_DNA"/>
</dbReference>
<proteinExistence type="predicted"/>